<organism evidence="3 4">
    <name type="scientific">Drosophila kikkawai</name>
    <name type="common">Fruit fly</name>
    <dbReference type="NCBI Taxonomy" id="30033"/>
    <lineage>
        <taxon>Eukaryota</taxon>
        <taxon>Metazoa</taxon>
        <taxon>Ecdysozoa</taxon>
        <taxon>Arthropoda</taxon>
        <taxon>Hexapoda</taxon>
        <taxon>Insecta</taxon>
        <taxon>Pterygota</taxon>
        <taxon>Neoptera</taxon>
        <taxon>Endopterygota</taxon>
        <taxon>Diptera</taxon>
        <taxon>Brachycera</taxon>
        <taxon>Muscomorpha</taxon>
        <taxon>Ephydroidea</taxon>
        <taxon>Drosophilidae</taxon>
        <taxon>Drosophila</taxon>
        <taxon>Sophophora</taxon>
    </lineage>
</organism>
<evidence type="ECO:0000256" key="1">
    <source>
        <dbReference type="SAM" id="Coils"/>
    </source>
</evidence>
<evidence type="ECO:0000256" key="2">
    <source>
        <dbReference type="SAM" id="MobiDB-lite"/>
    </source>
</evidence>
<accession>A0ABM3C585</accession>
<keyword evidence="1" id="KW-0175">Coiled coil</keyword>
<feature type="compositionally biased region" description="Low complexity" evidence="2">
    <location>
        <begin position="107"/>
        <end position="117"/>
    </location>
</feature>
<feature type="compositionally biased region" description="Pro residues" evidence="2">
    <location>
        <begin position="296"/>
        <end position="307"/>
    </location>
</feature>
<proteinExistence type="predicted"/>
<feature type="region of interest" description="Disordered" evidence="2">
    <location>
        <begin position="285"/>
        <end position="307"/>
    </location>
</feature>
<feature type="coiled-coil region" evidence="1">
    <location>
        <begin position="487"/>
        <end position="518"/>
    </location>
</feature>
<evidence type="ECO:0000313" key="3">
    <source>
        <dbReference type="Proteomes" id="UP001652661"/>
    </source>
</evidence>
<evidence type="ECO:0000313" key="4">
    <source>
        <dbReference type="RefSeq" id="XP_041630998.1"/>
    </source>
</evidence>
<keyword evidence="3" id="KW-1185">Reference proteome</keyword>
<reference evidence="4" key="1">
    <citation type="submission" date="2025-08" db="UniProtKB">
        <authorList>
            <consortium name="RefSeq"/>
        </authorList>
    </citation>
    <scope>IDENTIFICATION</scope>
    <source>
        <strain evidence="4">14028-0561.14</strain>
        <tissue evidence="4">Whole fly</tissue>
    </source>
</reference>
<dbReference type="RefSeq" id="XP_041630998.1">
    <property type="nucleotide sequence ID" value="XM_041775064.2"/>
</dbReference>
<feature type="region of interest" description="Disordered" evidence="2">
    <location>
        <begin position="83"/>
        <end position="138"/>
    </location>
</feature>
<gene>
    <name evidence="4" type="primary">LOC108085215</name>
</gene>
<feature type="region of interest" description="Disordered" evidence="2">
    <location>
        <begin position="1"/>
        <end position="40"/>
    </location>
</feature>
<dbReference type="Proteomes" id="UP001652661">
    <property type="component" value="Chromosome X"/>
</dbReference>
<dbReference type="GeneID" id="108085215"/>
<name>A0ABM3C585_DROKI</name>
<protein>
    <submittedName>
        <fullName evidence="4">Uncharacterized protein</fullName>
    </submittedName>
</protein>
<sequence>MSQEIAVIASGPPMTTEAPLDFAGGPSTSTHSSSDVGDGAASSSSVAIIEREYVIQPNTIIELVDLYVPPVRTEFRIPTFQPPAEVPALNRDGAAAQGIRGRRRGRPPLGSRPSGVSVRKPYKRRSRQESPPPLPPVPNYLSHVINPLENEIYPKVIVQPACQPYVMPKNLSKNPPAAPLAPSVPLTPLAPPIKPQLRDTAKEAAQLRANLKLFGPNVTISQVTCHGQTRFLAIQKKPNGEQRKILFSAGQLQAFVASCRATLMFNRGGGVSWPKLLPPSVTRLRPGPAPRRLIEPPVPQPPMPPPPPPVQPPRVIVEPPPNFRLPTMAALRAAALNARQAGGAGGGGGGTAAGPLSLGERVGFEVGVEVGVGGKPVVRPTQLVVKVPADVWVKPKVEQKKPAAVREAAVVAAPASAPARAPASSTSTLAQALPSVQALPPRETLPSLQTSNPFQTLPPAKAMPPSLPRPTPLELSRSRVPSILTRKSQLRLLNQRAKRAAEREVEEAKKLRQDHKENYLLNILKHKIQKPYLHST</sequence>